<dbReference type="SUPFAM" id="SSF89028">
    <property type="entry name" value="Cobalamin adenosyltransferase-like"/>
    <property type="match status" value="1"/>
</dbReference>
<evidence type="ECO:0000256" key="2">
    <source>
        <dbReference type="ARBA" id="ARBA00022741"/>
    </source>
</evidence>
<dbReference type="KEGG" id="hhw:NCTC503_00605"/>
<dbReference type="Proteomes" id="UP000308489">
    <property type="component" value="Chromosome 1"/>
</dbReference>
<dbReference type="InterPro" id="IPR036451">
    <property type="entry name" value="CblAdoTrfase-like_sf"/>
</dbReference>
<reference evidence="5 6" key="1">
    <citation type="submission" date="2019-05" db="EMBL/GenBank/DDBJ databases">
        <authorList>
            <consortium name="Pathogen Informatics"/>
        </authorList>
    </citation>
    <scope>NUCLEOTIDE SEQUENCE [LARGE SCALE GENOMIC DNA]</scope>
    <source>
        <strain evidence="5 6">NCTC503</strain>
    </source>
</reference>
<dbReference type="AlphaFoldDB" id="A0A4U9R7T6"/>
<dbReference type="EC" id="2.5.1.17" evidence="5"/>
<evidence type="ECO:0000259" key="4">
    <source>
        <dbReference type="Pfam" id="PF01923"/>
    </source>
</evidence>
<dbReference type="EMBL" id="LR590481">
    <property type="protein sequence ID" value="VTQ84730.1"/>
    <property type="molecule type" value="Genomic_DNA"/>
</dbReference>
<evidence type="ECO:0000313" key="6">
    <source>
        <dbReference type="Proteomes" id="UP000308489"/>
    </source>
</evidence>
<keyword evidence="3" id="KW-0067">ATP-binding</keyword>
<organism evidence="5 6">
    <name type="scientific">Hathewaya histolytica</name>
    <name type="common">Clostridium histolyticum</name>
    <dbReference type="NCBI Taxonomy" id="1498"/>
    <lineage>
        <taxon>Bacteria</taxon>
        <taxon>Bacillati</taxon>
        <taxon>Bacillota</taxon>
        <taxon>Clostridia</taxon>
        <taxon>Eubacteriales</taxon>
        <taxon>Clostridiaceae</taxon>
        <taxon>Hathewaya</taxon>
    </lineage>
</organism>
<sequence length="268" mass="30629">MSPSLLVRGMYKKGVSTVSVLTEYALRSKLRGENITELVVDKGTIITPSAKQYLQDKNIKLVVKDYKAPENNNQNIQREEEKKFLPKYEGVQGGFYESKPEYMTQLYGNKLVLKDHKKIVFRGKIDSLEGKILQTQVLAKNLGNKKVLSELEEVLKVLRNIAKAEILNENLGEFSILGMSEEELRETSHNPKKYLNVDHLFYPSYEIGEMAVALNILRSEVREVEVAAVKAFKNEENEVTRLDILQYLNRLSSCFYVMMLKCIAAKGK</sequence>
<name>A0A4U9R7T6_HATHI</name>
<evidence type="ECO:0000313" key="5">
    <source>
        <dbReference type="EMBL" id="VTQ84730.1"/>
    </source>
</evidence>
<dbReference type="GO" id="GO:0008817">
    <property type="term" value="F:corrinoid adenosyltransferase activity"/>
    <property type="evidence" value="ECO:0007669"/>
    <property type="project" value="UniProtKB-EC"/>
</dbReference>
<keyword evidence="1 5" id="KW-0808">Transferase</keyword>
<accession>A0A4U9R7T6</accession>
<dbReference type="GO" id="GO:0009236">
    <property type="term" value="P:cobalamin biosynthetic process"/>
    <property type="evidence" value="ECO:0007669"/>
    <property type="project" value="InterPro"/>
</dbReference>
<gene>
    <name evidence="5" type="ORF">NCTC503_00605</name>
</gene>
<dbReference type="InterPro" id="IPR016030">
    <property type="entry name" value="CblAdoTrfase-like"/>
</dbReference>
<protein>
    <submittedName>
        <fullName evidence="5">Cobalamin adenosyltransferase</fullName>
        <ecNumber evidence="5">2.5.1.17</ecNumber>
    </submittedName>
</protein>
<evidence type="ECO:0000256" key="1">
    <source>
        <dbReference type="ARBA" id="ARBA00022679"/>
    </source>
</evidence>
<proteinExistence type="predicted"/>
<evidence type="ECO:0000256" key="3">
    <source>
        <dbReference type="ARBA" id="ARBA00022840"/>
    </source>
</evidence>
<dbReference type="PIRSF" id="PIRSF012294">
    <property type="entry name" value="ATR_EutT"/>
    <property type="match status" value="1"/>
</dbReference>
<keyword evidence="6" id="KW-1185">Reference proteome</keyword>
<keyword evidence="2" id="KW-0547">Nucleotide-binding</keyword>
<dbReference type="Gene3D" id="1.20.1200.10">
    <property type="entry name" value="Cobalamin adenosyltransferase-like"/>
    <property type="match status" value="1"/>
</dbReference>
<dbReference type="Pfam" id="PF01923">
    <property type="entry name" value="Cob_adeno_trans"/>
    <property type="match status" value="1"/>
</dbReference>
<dbReference type="GO" id="GO:0006580">
    <property type="term" value="P:ethanolamine metabolic process"/>
    <property type="evidence" value="ECO:0007669"/>
    <property type="project" value="InterPro"/>
</dbReference>
<dbReference type="InterPro" id="IPR009194">
    <property type="entry name" value="AdoTrfase_EutT"/>
</dbReference>
<dbReference type="GO" id="GO:0005524">
    <property type="term" value="F:ATP binding"/>
    <property type="evidence" value="ECO:0007669"/>
    <property type="project" value="UniProtKB-KW"/>
</dbReference>
<feature type="domain" description="Cobalamin adenosyltransferase-like" evidence="4">
    <location>
        <begin position="102"/>
        <end position="261"/>
    </location>
</feature>